<evidence type="ECO:0000313" key="10">
    <source>
        <dbReference type="EMBL" id="BBZ29064.1"/>
    </source>
</evidence>
<feature type="domain" description="Lycopene cyclase" evidence="9">
    <location>
        <begin position="6"/>
        <end position="94"/>
    </location>
</feature>
<dbReference type="KEGG" id="mmag:MMAD_33590"/>
<reference evidence="10 11" key="1">
    <citation type="journal article" date="2019" name="Emerg. Microbes Infect.">
        <title>Comprehensive subspecies identification of 175 nontuberculous mycobacteria species based on 7547 genomic profiles.</title>
        <authorList>
            <person name="Matsumoto Y."/>
            <person name="Kinjo T."/>
            <person name="Motooka D."/>
            <person name="Nabeya D."/>
            <person name="Jung N."/>
            <person name="Uechi K."/>
            <person name="Horii T."/>
            <person name="Iida T."/>
            <person name="Fujita J."/>
            <person name="Nakamura S."/>
        </authorList>
    </citation>
    <scope>NUCLEOTIDE SEQUENCE [LARGE SCALE GENOMIC DNA]</scope>
    <source>
        <strain evidence="10 11">JCM 13574</strain>
    </source>
</reference>
<gene>
    <name evidence="10" type="ORF">MMAD_33590</name>
</gene>
<organism evidence="10 11">
    <name type="scientific">Mycolicibacterium madagascariense</name>
    <dbReference type="NCBI Taxonomy" id="212765"/>
    <lineage>
        <taxon>Bacteria</taxon>
        <taxon>Bacillati</taxon>
        <taxon>Actinomycetota</taxon>
        <taxon>Actinomycetes</taxon>
        <taxon>Mycobacteriales</taxon>
        <taxon>Mycobacteriaceae</taxon>
        <taxon>Mycolicibacterium</taxon>
    </lineage>
</organism>
<protein>
    <submittedName>
        <fullName evidence="10">Lycopene cyclase</fullName>
    </submittedName>
</protein>
<comment type="pathway">
    <text evidence="2">Carotenoid biosynthesis.</text>
</comment>
<evidence type="ECO:0000256" key="2">
    <source>
        <dbReference type="ARBA" id="ARBA00004829"/>
    </source>
</evidence>
<evidence type="ECO:0000256" key="5">
    <source>
        <dbReference type="ARBA" id="ARBA00022989"/>
    </source>
</evidence>
<feature type="transmembrane region" description="Helical" evidence="8">
    <location>
        <begin position="6"/>
        <end position="27"/>
    </location>
</feature>
<accession>A0A7I7XIN4</accession>
<evidence type="ECO:0000313" key="11">
    <source>
        <dbReference type="Proteomes" id="UP000466517"/>
    </source>
</evidence>
<keyword evidence="5 8" id="KW-1133">Transmembrane helix</keyword>
<dbReference type="GO" id="GO:0016020">
    <property type="term" value="C:membrane"/>
    <property type="evidence" value="ECO:0007669"/>
    <property type="project" value="UniProtKB-SubCell"/>
</dbReference>
<evidence type="ECO:0000256" key="7">
    <source>
        <dbReference type="ARBA" id="ARBA00023235"/>
    </source>
</evidence>
<sequence length="111" mass="12676">MDRWQYLIVLAACLVITAPLEFLGTGVYRWPRRLAYAVLPVALFFIAWDAVAIAADVWHYNPRYLTGWDVPGHIPIEEVAFFLVIPVCGLLTYTAVSRILAKVRSTRDVRR</sequence>
<proteinExistence type="predicted"/>
<evidence type="ECO:0000256" key="3">
    <source>
        <dbReference type="ARBA" id="ARBA00022692"/>
    </source>
</evidence>
<evidence type="ECO:0000259" key="9">
    <source>
        <dbReference type="Pfam" id="PF18916"/>
    </source>
</evidence>
<evidence type="ECO:0000256" key="4">
    <source>
        <dbReference type="ARBA" id="ARBA00022746"/>
    </source>
</evidence>
<keyword evidence="6 8" id="KW-0472">Membrane</keyword>
<dbReference type="Proteomes" id="UP000466517">
    <property type="component" value="Chromosome"/>
</dbReference>
<feature type="transmembrane region" description="Helical" evidence="8">
    <location>
        <begin position="79"/>
        <end position="101"/>
    </location>
</feature>
<dbReference type="RefSeq" id="WP_163739333.1">
    <property type="nucleotide sequence ID" value="NZ_AP022610.1"/>
</dbReference>
<dbReference type="Pfam" id="PF18916">
    <property type="entry name" value="Lycopene_cyc"/>
    <property type="match status" value="1"/>
</dbReference>
<dbReference type="AlphaFoldDB" id="A0A7I7XIN4"/>
<dbReference type="NCBIfam" id="TIGR03462">
    <property type="entry name" value="CarR_dom_SF"/>
    <property type="match status" value="1"/>
</dbReference>
<evidence type="ECO:0000256" key="8">
    <source>
        <dbReference type="SAM" id="Phobius"/>
    </source>
</evidence>
<comment type="subcellular location">
    <subcellularLocation>
        <location evidence="1">Membrane</location>
        <topology evidence="1">Multi-pass membrane protein</topology>
    </subcellularLocation>
</comment>
<dbReference type="GO" id="GO:0016872">
    <property type="term" value="F:intramolecular lyase activity"/>
    <property type="evidence" value="ECO:0007669"/>
    <property type="project" value="InterPro"/>
</dbReference>
<keyword evidence="7" id="KW-0413">Isomerase</keyword>
<keyword evidence="11" id="KW-1185">Reference proteome</keyword>
<keyword evidence="4" id="KW-0125">Carotenoid biosynthesis</keyword>
<evidence type="ECO:0000256" key="6">
    <source>
        <dbReference type="ARBA" id="ARBA00023136"/>
    </source>
</evidence>
<name>A0A7I7XIN4_9MYCO</name>
<dbReference type="EMBL" id="AP022610">
    <property type="protein sequence ID" value="BBZ29064.1"/>
    <property type="molecule type" value="Genomic_DNA"/>
</dbReference>
<dbReference type="InterPro" id="IPR017825">
    <property type="entry name" value="Lycopene_cyclase_dom"/>
</dbReference>
<evidence type="ECO:0000256" key="1">
    <source>
        <dbReference type="ARBA" id="ARBA00004141"/>
    </source>
</evidence>
<dbReference type="GO" id="GO:0045436">
    <property type="term" value="F:lycopene beta cyclase activity"/>
    <property type="evidence" value="ECO:0007669"/>
    <property type="project" value="UniProtKB-ARBA"/>
</dbReference>
<keyword evidence="3 8" id="KW-0812">Transmembrane</keyword>
<dbReference type="GO" id="GO:0016117">
    <property type="term" value="P:carotenoid biosynthetic process"/>
    <property type="evidence" value="ECO:0007669"/>
    <property type="project" value="UniProtKB-KW"/>
</dbReference>
<feature type="transmembrane region" description="Helical" evidence="8">
    <location>
        <begin position="34"/>
        <end position="59"/>
    </location>
</feature>